<dbReference type="Gene3D" id="1.10.510.10">
    <property type="entry name" value="Transferase(Phosphotransferase) domain 1"/>
    <property type="match status" value="1"/>
</dbReference>
<evidence type="ECO:0000256" key="1">
    <source>
        <dbReference type="ARBA" id="ARBA00022527"/>
    </source>
</evidence>
<keyword evidence="2" id="KW-0808">Transferase</keyword>
<evidence type="ECO:0000256" key="2">
    <source>
        <dbReference type="ARBA" id="ARBA00022679"/>
    </source>
</evidence>
<gene>
    <name evidence="7" type="ORF">CDV31_017047</name>
</gene>
<keyword evidence="4" id="KW-0418">Kinase</keyword>
<evidence type="ECO:0000256" key="4">
    <source>
        <dbReference type="ARBA" id="ARBA00022777"/>
    </source>
</evidence>
<dbReference type="AlphaFoldDB" id="A0A428RVB7"/>
<dbReference type="SUPFAM" id="SSF56112">
    <property type="entry name" value="Protein kinase-like (PK-like)"/>
    <property type="match status" value="1"/>
</dbReference>
<keyword evidence="1" id="KW-0723">Serine/threonine-protein kinase</keyword>
<dbReference type="Pfam" id="PF00069">
    <property type="entry name" value="Pkinase"/>
    <property type="match status" value="1"/>
</dbReference>
<evidence type="ECO:0000313" key="7">
    <source>
        <dbReference type="EMBL" id="RSL81300.1"/>
    </source>
</evidence>
<dbReference type="EMBL" id="NIZV01000766">
    <property type="protein sequence ID" value="RSL81300.1"/>
    <property type="molecule type" value="Genomic_DNA"/>
</dbReference>
<dbReference type="Proteomes" id="UP000288429">
    <property type="component" value="Unassembled WGS sequence"/>
</dbReference>
<organism evidence="7 8">
    <name type="scientific">Fusarium ambrosium</name>
    <dbReference type="NCBI Taxonomy" id="131363"/>
    <lineage>
        <taxon>Eukaryota</taxon>
        <taxon>Fungi</taxon>
        <taxon>Dikarya</taxon>
        <taxon>Ascomycota</taxon>
        <taxon>Pezizomycotina</taxon>
        <taxon>Sordariomycetes</taxon>
        <taxon>Hypocreomycetidae</taxon>
        <taxon>Hypocreales</taxon>
        <taxon>Nectriaceae</taxon>
        <taxon>Fusarium</taxon>
        <taxon>Fusarium solani species complex</taxon>
    </lineage>
</organism>
<evidence type="ECO:0000259" key="6">
    <source>
        <dbReference type="PROSITE" id="PS50011"/>
    </source>
</evidence>
<dbReference type="GO" id="GO:0005524">
    <property type="term" value="F:ATP binding"/>
    <property type="evidence" value="ECO:0007669"/>
    <property type="project" value="UniProtKB-KW"/>
</dbReference>
<dbReference type="PANTHER" id="PTHR24345:SF0">
    <property type="entry name" value="CELL CYCLE SERINE_THREONINE-PROTEIN KINASE CDC5_MSD2"/>
    <property type="match status" value="1"/>
</dbReference>
<dbReference type="InterPro" id="IPR000719">
    <property type="entry name" value="Prot_kinase_dom"/>
</dbReference>
<dbReference type="PANTHER" id="PTHR24345">
    <property type="entry name" value="SERINE/THREONINE-PROTEIN KINASE PLK"/>
    <property type="match status" value="1"/>
</dbReference>
<accession>A0A428RVB7</accession>
<proteinExistence type="predicted"/>
<evidence type="ECO:0000256" key="3">
    <source>
        <dbReference type="ARBA" id="ARBA00022741"/>
    </source>
</evidence>
<protein>
    <recommendedName>
        <fullName evidence="6">Protein kinase domain-containing protein</fullName>
    </recommendedName>
</protein>
<dbReference type="GO" id="GO:0005634">
    <property type="term" value="C:nucleus"/>
    <property type="evidence" value="ECO:0007669"/>
    <property type="project" value="TreeGrafter"/>
</dbReference>
<name>A0A428RVB7_9HYPO</name>
<evidence type="ECO:0000313" key="8">
    <source>
        <dbReference type="Proteomes" id="UP000288429"/>
    </source>
</evidence>
<keyword evidence="5" id="KW-0067">ATP-binding</keyword>
<comment type="caution">
    <text evidence="7">The sequence shown here is derived from an EMBL/GenBank/DDBJ whole genome shotgun (WGS) entry which is preliminary data.</text>
</comment>
<evidence type="ECO:0000256" key="5">
    <source>
        <dbReference type="ARBA" id="ARBA00022840"/>
    </source>
</evidence>
<reference evidence="7 8" key="1">
    <citation type="submission" date="2017-06" db="EMBL/GenBank/DDBJ databases">
        <title>Cmopartive genomic analysis of Ambrosia Fusariam Clade fungi.</title>
        <authorList>
            <person name="Stajich J.E."/>
            <person name="Carrillo J."/>
            <person name="Kijimoto T."/>
            <person name="Eskalen A."/>
            <person name="O'Donnell K."/>
            <person name="Kasson M."/>
        </authorList>
    </citation>
    <scope>NUCLEOTIDE SEQUENCE [LARGE SCALE GENOMIC DNA]</scope>
    <source>
        <strain evidence="7 8">NRRL 20438</strain>
    </source>
</reference>
<keyword evidence="8" id="KW-1185">Reference proteome</keyword>
<dbReference type="GO" id="GO:0004674">
    <property type="term" value="F:protein serine/threonine kinase activity"/>
    <property type="evidence" value="ECO:0007669"/>
    <property type="project" value="UniProtKB-KW"/>
</dbReference>
<feature type="domain" description="Protein kinase" evidence="6">
    <location>
        <begin position="1"/>
        <end position="104"/>
    </location>
</feature>
<dbReference type="PROSITE" id="PS50011">
    <property type="entry name" value="PROTEIN_KINASE_DOM"/>
    <property type="match status" value="1"/>
</dbReference>
<sequence length="215" mass="24034">MRAKLIEFNSASDLESMKDHVGTPTYMAPEILPGYHYDSKVDLWSFGVMIVELLCSLPIDGDVPSHMYLRCKIYDSAVPFLASLLYPLPIYRQTAQDALRDRFLTITDSDAGVQLPPIDSGELPDTLRVSKVAIDGADTDSHGVAPLLPAKLAVETYTDQLRISRGLRPHSVLNARRIAPRSRSGPLNEALRIKKPMMRLRPRSDDHGVRLFLPR</sequence>
<dbReference type="InterPro" id="IPR011009">
    <property type="entry name" value="Kinase-like_dom_sf"/>
</dbReference>
<keyword evidence="3" id="KW-0547">Nucleotide-binding</keyword>